<evidence type="ECO:0000259" key="1">
    <source>
        <dbReference type="Pfam" id="PF05050"/>
    </source>
</evidence>
<name>Q7X5N0_PSEAI</name>
<dbReference type="PANTHER" id="PTHR34203:SF15">
    <property type="entry name" value="SLL1173 PROTEIN"/>
    <property type="match status" value="1"/>
</dbReference>
<protein>
    <recommendedName>
        <fullName evidence="1">Methyltransferase FkbM domain-containing protein</fullName>
    </recommendedName>
</protein>
<accession>Q7X5N0</accession>
<reference evidence="2" key="1">
    <citation type="journal article" date="2004" name="J. Bacteriol.">
        <title>Sequence polymorphism in the glycosylation island and flagellins of Pseudomonas aeruginosa.</title>
        <authorList>
            <person name="Arora S.K."/>
            <person name="Wolfgang M.C."/>
            <person name="Lory S."/>
            <person name="Ramphal R."/>
        </authorList>
    </citation>
    <scope>NUCLEOTIDE SEQUENCE</scope>
    <source>
        <strain evidence="2">JJ692</strain>
    </source>
</reference>
<evidence type="ECO:0000313" key="2">
    <source>
        <dbReference type="EMBL" id="AAP35719.1"/>
    </source>
</evidence>
<organism evidence="2">
    <name type="scientific">Pseudomonas aeruginosa</name>
    <dbReference type="NCBI Taxonomy" id="287"/>
    <lineage>
        <taxon>Bacteria</taxon>
        <taxon>Pseudomonadati</taxon>
        <taxon>Pseudomonadota</taxon>
        <taxon>Gammaproteobacteria</taxon>
        <taxon>Pseudomonadales</taxon>
        <taxon>Pseudomonadaceae</taxon>
        <taxon>Pseudomonas</taxon>
    </lineage>
</organism>
<dbReference type="NCBIfam" id="TIGR01444">
    <property type="entry name" value="fkbM_fam"/>
    <property type="match status" value="1"/>
</dbReference>
<sequence length="429" mass="46543">MSGELSMMAGNDMTQADFLSRCERSGYLLVLVPSSYLGGVFRSQVVAGLSQRLPGVRLIAVDDVLFASNSVPDGFDQVIPTAQLKEPCHAGKPAVNCAYSLPTWLTLDHLAKTAQCITLDLPELLYLLDIPLVYQTGALTRELAMQHHAEFVSLRERLADERSRKTLEAIMRLRLDGNRAALLDVLCPGEQEYFSLYRGPEHPIVLRSDEHYVDIGAYDGDTVKKFMLAARHEYASIHAFEPDPANYRLMHASLAGSVGLHLHNQAVSDTGGHLAFAAHGTMGSRVEIDGTVQVPCVRLDDVLDVMTLLKMDVEGHEARVLRGAARLIDECRPRMAITCYHHVQDLLDIVAAIDGIAAGPGCACAITRCISTTRYSMSTGRMLFVKGADALVGADAPPRGVETGSGDTKGHGPALPITMRCTNYSGMAQ</sequence>
<dbReference type="SUPFAM" id="SSF53335">
    <property type="entry name" value="S-adenosyl-L-methionine-dependent methyltransferases"/>
    <property type="match status" value="1"/>
</dbReference>
<dbReference type="InterPro" id="IPR029063">
    <property type="entry name" value="SAM-dependent_MTases_sf"/>
</dbReference>
<dbReference type="PANTHER" id="PTHR34203">
    <property type="entry name" value="METHYLTRANSFERASE, FKBM FAMILY PROTEIN"/>
    <property type="match status" value="1"/>
</dbReference>
<dbReference type="InterPro" id="IPR052514">
    <property type="entry name" value="SAM-dependent_MTase"/>
</dbReference>
<dbReference type="InterPro" id="IPR006342">
    <property type="entry name" value="FkbM_mtfrase"/>
</dbReference>
<dbReference type="Pfam" id="PF05050">
    <property type="entry name" value="Methyltransf_21"/>
    <property type="match status" value="1"/>
</dbReference>
<dbReference type="EMBL" id="AY280452">
    <property type="protein sequence ID" value="AAP35719.1"/>
    <property type="molecule type" value="Genomic_DNA"/>
</dbReference>
<dbReference type="Gene3D" id="3.40.50.150">
    <property type="entry name" value="Vaccinia Virus protein VP39"/>
    <property type="match status" value="1"/>
</dbReference>
<feature type="domain" description="Methyltransferase FkbM" evidence="1">
    <location>
        <begin position="214"/>
        <end position="343"/>
    </location>
</feature>
<proteinExistence type="predicted"/>
<dbReference type="AlphaFoldDB" id="Q7X5N0"/>